<dbReference type="OrthoDB" id="4850859at2759"/>
<feature type="compositionally biased region" description="Low complexity" evidence="1">
    <location>
        <begin position="27"/>
        <end position="45"/>
    </location>
</feature>
<dbReference type="PROSITE" id="PS50097">
    <property type="entry name" value="BTB"/>
    <property type="match status" value="1"/>
</dbReference>
<name>A0A9P8VH18_9PEZI</name>
<gene>
    <name evidence="3" type="ORF">F5X68DRAFT_259549</name>
</gene>
<reference evidence="3" key="1">
    <citation type="journal article" date="2021" name="Nat. Commun.">
        <title>Genetic determinants of endophytism in the Arabidopsis root mycobiome.</title>
        <authorList>
            <person name="Mesny F."/>
            <person name="Miyauchi S."/>
            <person name="Thiergart T."/>
            <person name="Pickel B."/>
            <person name="Atanasova L."/>
            <person name="Karlsson M."/>
            <person name="Huettel B."/>
            <person name="Barry K.W."/>
            <person name="Haridas S."/>
            <person name="Chen C."/>
            <person name="Bauer D."/>
            <person name="Andreopoulos W."/>
            <person name="Pangilinan J."/>
            <person name="LaButti K."/>
            <person name="Riley R."/>
            <person name="Lipzen A."/>
            <person name="Clum A."/>
            <person name="Drula E."/>
            <person name="Henrissat B."/>
            <person name="Kohler A."/>
            <person name="Grigoriev I.V."/>
            <person name="Martin F.M."/>
            <person name="Hacquard S."/>
        </authorList>
    </citation>
    <scope>NUCLEOTIDE SEQUENCE</scope>
    <source>
        <strain evidence="3">MPI-SDFR-AT-0117</strain>
    </source>
</reference>
<dbReference type="EMBL" id="JAGSXJ010000005">
    <property type="protein sequence ID" value="KAH6691514.1"/>
    <property type="molecule type" value="Genomic_DNA"/>
</dbReference>
<dbReference type="AlphaFoldDB" id="A0A9P8VH18"/>
<keyword evidence="4" id="KW-1185">Reference proteome</keyword>
<organism evidence="3 4">
    <name type="scientific">Plectosphaerella plurivora</name>
    <dbReference type="NCBI Taxonomy" id="936078"/>
    <lineage>
        <taxon>Eukaryota</taxon>
        <taxon>Fungi</taxon>
        <taxon>Dikarya</taxon>
        <taxon>Ascomycota</taxon>
        <taxon>Pezizomycotina</taxon>
        <taxon>Sordariomycetes</taxon>
        <taxon>Hypocreomycetidae</taxon>
        <taxon>Glomerellales</taxon>
        <taxon>Plectosphaerellaceae</taxon>
        <taxon>Plectosphaerella</taxon>
    </lineage>
</organism>
<dbReference type="InterPro" id="IPR011333">
    <property type="entry name" value="SKP1/BTB/POZ_sf"/>
</dbReference>
<dbReference type="Proteomes" id="UP000770015">
    <property type="component" value="Unassembled WGS sequence"/>
</dbReference>
<protein>
    <recommendedName>
        <fullName evidence="2">BTB domain-containing protein</fullName>
    </recommendedName>
</protein>
<evidence type="ECO:0000256" key="1">
    <source>
        <dbReference type="SAM" id="MobiDB-lite"/>
    </source>
</evidence>
<evidence type="ECO:0000313" key="3">
    <source>
        <dbReference type="EMBL" id="KAH6691514.1"/>
    </source>
</evidence>
<evidence type="ECO:0000313" key="4">
    <source>
        <dbReference type="Proteomes" id="UP000770015"/>
    </source>
</evidence>
<evidence type="ECO:0000259" key="2">
    <source>
        <dbReference type="PROSITE" id="PS50097"/>
    </source>
</evidence>
<feature type="region of interest" description="Disordered" evidence="1">
    <location>
        <begin position="16"/>
        <end position="45"/>
    </location>
</feature>
<comment type="caution">
    <text evidence="3">The sequence shown here is derived from an EMBL/GenBank/DDBJ whole genome shotgun (WGS) entry which is preliminary data.</text>
</comment>
<sequence>MADLGDTMNALVLADPGATQGEPSQGPTEATAASTAAPRPAPTRPAASTIIVKAIVTSSELLANPGATPGAQVGTTAWMEPLFPPREGNYILTFGEEKGHPVSFSKEFLTQHFEFFAACFSSPTMENEEMTINLAEMSSDAFAVILAWLLVGAYPKIPIGGPSQAKLITDHLAAIIAADFLGLKTRPGFNLVLMAEMRQILGDDRVALQWTHLETVFAETFPDSSKECLEIFAAAAVKPFLCGWMRDAKVKTIEASIAGQDIKKDVFKFKATIRHYEQLMTHLDYQTEVFKQVQQTIRNSKRLNKLPIGKIHWLYRIEPYADKR</sequence>
<dbReference type="InterPro" id="IPR000210">
    <property type="entry name" value="BTB/POZ_dom"/>
</dbReference>
<feature type="domain" description="BTB" evidence="2">
    <location>
        <begin position="88"/>
        <end position="152"/>
    </location>
</feature>
<dbReference type="Gene3D" id="3.30.710.10">
    <property type="entry name" value="Potassium Channel Kv1.1, Chain A"/>
    <property type="match status" value="1"/>
</dbReference>
<accession>A0A9P8VH18</accession>
<proteinExistence type="predicted"/>